<name>A0A9E6MWY3_9PROT</name>
<protein>
    <submittedName>
        <fullName evidence="8">Nickel-dependent hydrogenase large subunit</fullName>
    </submittedName>
</protein>
<comment type="cofactor">
    <cofactor evidence="1 7">
        <name>Ni(2+)</name>
        <dbReference type="ChEBI" id="CHEBI:49786"/>
    </cofactor>
</comment>
<evidence type="ECO:0000256" key="2">
    <source>
        <dbReference type="ARBA" id="ARBA00004196"/>
    </source>
</evidence>
<dbReference type="RefSeq" id="WP_031598070.1">
    <property type="nucleotide sequence ID" value="NZ_CP053675.1"/>
</dbReference>
<evidence type="ECO:0000256" key="6">
    <source>
        <dbReference type="ARBA" id="ARBA00023002"/>
    </source>
</evidence>
<reference evidence="8" key="1">
    <citation type="submission" date="2021-02" db="EMBL/GenBank/DDBJ databases">
        <title>Comparative genomics of Ferrovum myxofaciens strains, predominant extremophile bacteria forming large biofilm stalactites in acid mine ecosystems.</title>
        <authorList>
            <person name="Burkartova K."/>
            <person name="Ridl J."/>
            <person name="Pajer P."/>
            <person name="Falteisek L."/>
        </authorList>
    </citation>
    <scope>NUCLEOTIDE SEQUENCE</scope>
    <source>
        <strain evidence="8">MI1III</strain>
    </source>
</reference>
<keyword evidence="6" id="KW-0560">Oxidoreductase</keyword>
<feature type="binding site" evidence="7">
    <location>
        <position position="41"/>
    </location>
    <ligand>
        <name>Mg(2+)</name>
        <dbReference type="ChEBI" id="CHEBI:18420"/>
    </ligand>
</feature>
<dbReference type="InterPro" id="IPR050867">
    <property type="entry name" value="NiFe/NiFeSe_hydrgnase_LSU"/>
</dbReference>
<evidence type="ECO:0000256" key="3">
    <source>
        <dbReference type="ARBA" id="ARBA00009292"/>
    </source>
</evidence>
<comment type="subcellular location">
    <subcellularLocation>
        <location evidence="2">Cell envelope</location>
    </subcellularLocation>
</comment>
<feature type="binding site" evidence="7">
    <location>
        <position position="63"/>
    </location>
    <ligand>
        <name>Ni(2+)</name>
        <dbReference type="ChEBI" id="CHEBI:49786"/>
    </ligand>
</feature>
<dbReference type="PANTHER" id="PTHR42958">
    <property type="entry name" value="HYDROGENASE-2 LARGE CHAIN"/>
    <property type="match status" value="1"/>
</dbReference>
<dbReference type="InterPro" id="IPR001501">
    <property type="entry name" value="Ni-dep_hyd_lsu"/>
</dbReference>
<feature type="binding site" evidence="7">
    <location>
        <position position="426"/>
    </location>
    <ligand>
        <name>Mg(2+)</name>
        <dbReference type="ChEBI" id="CHEBI:18420"/>
    </ligand>
</feature>
<sequence>MKRLMVGPFNRVEGDLEVALDIAEGRVQAAYVNSPMYRGFEQMLKDKYPLDALVYVPRICGICSVAQSAAAAQALAHAMGLQPPENGRLAANLTIAAENLADHLSHFYLFFMPDFARSFYKGRAWFSDTHARFKAVSGSAMADILPARAKFMHLMGYLAGKWPHTLSLQPGGSSRPLESAEQIRLAILLAEFRSFLERTLFGDQLESVANLDSESALLAWMDSHTTSADLPHFLSIAYDLELHKMGRASDRFMSYGAYHDGDDSLLPSGLWENGELRALDISTIREDVSHSWMEGEAALAPAIGHTLPHPGKAGAYSWCKSPRLDGHVIETGALARQLVAGHPLARDLVARYGGNVMARVIARMLEIACMVPVMEEWVRRIRLGEPFCQAVTGLEDGSGIGLVEAARGSLGHWMEVRQGRIYNYQIIAPTTWNFSPRDAAGKPGALEQALVGVQVEENNEGAPVAVQHVVRSFDPCMVCTVH</sequence>
<evidence type="ECO:0000256" key="1">
    <source>
        <dbReference type="ARBA" id="ARBA00001967"/>
    </source>
</evidence>
<evidence type="ECO:0000313" key="9">
    <source>
        <dbReference type="Proteomes" id="UP000683551"/>
    </source>
</evidence>
<dbReference type="Gene3D" id="1.10.645.10">
    <property type="entry name" value="Cytochrome-c3 Hydrogenase, chain B"/>
    <property type="match status" value="1"/>
</dbReference>
<keyword evidence="7" id="KW-0460">Magnesium</keyword>
<dbReference type="AlphaFoldDB" id="A0A9E6MWY3"/>
<feature type="binding site" evidence="7">
    <location>
        <position position="63"/>
    </location>
    <ligand>
        <name>Fe cation</name>
        <dbReference type="ChEBI" id="CHEBI:24875"/>
    </ligand>
</feature>
<evidence type="ECO:0000256" key="7">
    <source>
        <dbReference type="PIRSR" id="PIRSR601501-1"/>
    </source>
</evidence>
<accession>A0A9E6MWY3</accession>
<feature type="binding site" evidence="7">
    <location>
        <position position="476"/>
    </location>
    <ligand>
        <name>Ni(2+)</name>
        <dbReference type="ChEBI" id="CHEBI:49786"/>
    </ligand>
</feature>
<dbReference type="InterPro" id="IPR029014">
    <property type="entry name" value="NiFe-Hase_large"/>
</dbReference>
<feature type="binding site" evidence="7">
    <location>
        <position position="479"/>
    </location>
    <ligand>
        <name>Fe cation</name>
        <dbReference type="ChEBI" id="CHEBI:24875"/>
    </ligand>
</feature>
<dbReference type="PANTHER" id="PTHR42958:SF4">
    <property type="entry name" value="HYDROGENASE EXPRESSION_FORMATION PROTEIN HUPK"/>
    <property type="match status" value="1"/>
</dbReference>
<dbReference type="InterPro" id="IPR018194">
    <property type="entry name" value="Ni-dep_hyd_lsu_Ni_BS"/>
</dbReference>
<keyword evidence="5 7" id="KW-0479">Metal-binding</keyword>
<dbReference type="Pfam" id="PF00374">
    <property type="entry name" value="NiFeSe_Hases"/>
    <property type="match status" value="2"/>
</dbReference>
<keyword evidence="7" id="KW-0408">Iron</keyword>
<evidence type="ECO:0000256" key="4">
    <source>
        <dbReference type="ARBA" id="ARBA00022596"/>
    </source>
</evidence>
<dbReference type="OrthoDB" id="9761717at2"/>
<dbReference type="Proteomes" id="UP000683551">
    <property type="component" value="Chromosome"/>
</dbReference>
<dbReference type="GO" id="GO:0008901">
    <property type="term" value="F:ferredoxin hydrogenase activity"/>
    <property type="evidence" value="ECO:0007669"/>
    <property type="project" value="InterPro"/>
</dbReference>
<feature type="binding site" evidence="7">
    <location>
        <position position="482"/>
    </location>
    <ligand>
        <name>Mg(2+)</name>
        <dbReference type="ChEBI" id="CHEBI:18420"/>
    </ligand>
</feature>
<evidence type="ECO:0000313" key="8">
    <source>
        <dbReference type="EMBL" id="QWY77927.1"/>
    </source>
</evidence>
<dbReference type="SUPFAM" id="SSF56762">
    <property type="entry name" value="HydB/Nqo4-like"/>
    <property type="match status" value="1"/>
</dbReference>
<evidence type="ECO:0000256" key="5">
    <source>
        <dbReference type="ARBA" id="ARBA00022723"/>
    </source>
</evidence>
<organism evidence="8 9">
    <name type="scientific">Ferrovum myxofaciens</name>
    <dbReference type="NCBI Taxonomy" id="416213"/>
    <lineage>
        <taxon>Bacteria</taxon>
        <taxon>Pseudomonadati</taxon>
        <taxon>Pseudomonadota</taxon>
        <taxon>Betaproteobacteria</taxon>
        <taxon>Ferrovales</taxon>
        <taxon>Ferrovaceae</taxon>
        <taxon>Ferrovum</taxon>
    </lineage>
</organism>
<comment type="cofactor">
    <cofactor evidence="7">
        <name>Fe cation</name>
        <dbReference type="ChEBI" id="CHEBI:24875"/>
    </cofactor>
</comment>
<proteinExistence type="inferred from homology"/>
<keyword evidence="4 7" id="KW-0533">Nickel</keyword>
<dbReference type="GO" id="GO:0016151">
    <property type="term" value="F:nickel cation binding"/>
    <property type="evidence" value="ECO:0007669"/>
    <property type="project" value="InterPro"/>
</dbReference>
<comment type="similarity">
    <text evidence="3">Belongs to the [NiFe]/[NiFeSe] hydrogenase large subunit family.</text>
</comment>
<feature type="binding site" evidence="7">
    <location>
        <position position="60"/>
    </location>
    <ligand>
        <name>Ni(2+)</name>
        <dbReference type="ChEBI" id="CHEBI:49786"/>
    </ligand>
</feature>
<dbReference type="EMBL" id="CP071137">
    <property type="protein sequence ID" value="QWY77927.1"/>
    <property type="molecule type" value="Genomic_DNA"/>
</dbReference>
<dbReference type="PROSITE" id="PS00507">
    <property type="entry name" value="NI_HGENASE_L_1"/>
    <property type="match status" value="1"/>
</dbReference>
<gene>
    <name evidence="8" type="ORF">JZL65_02240</name>
</gene>
<dbReference type="GO" id="GO:0030313">
    <property type="term" value="C:cell envelope"/>
    <property type="evidence" value="ECO:0007669"/>
    <property type="project" value="UniProtKB-SubCell"/>
</dbReference>